<name>A0A0P0J048_BLAVI</name>
<dbReference type="KEGG" id="bvr:BVIR_1732"/>
<dbReference type="InterPro" id="IPR010265">
    <property type="entry name" value="Phage_lambda_TipM"/>
</dbReference>
<evidence type="ECO:0000256" key="1">
    <source>
        <dbReference type="SAM" id="MobiDB-lite"/>
    </source>
</evidence>
<feature type="region of interest" description="Disordered" evidence="1">
    <location>
        <begin position="1"/>
        <end position="25"/>
    </location>
</feature>
<dbReference type="PATRIC" id="fig|1079.6.peg.1794"/>
<proteinExistence type="predicted"/>
<gene>
    <name evidence="2" type="ORF">BVIRIDIS_11770</name>
</gene>
<dbReference type="AlphaFoldDB" id="A0A0P0J048"/>
<reference evidence="3" key="1">
    <citation type="journal article" date="2016" name="Genome Announc.">
        <title>Revised genome sequence of the purple photosynthetic bacterium Blastochloris viridis.</title>
        <authorList>
            <person name="Liu L.N."/>
            <person name="Faulkner M."/>
            <person name="Liu X."/>
            <person name="Huang F."/>
            <person name="Darby A.C."/>
            <person name="Hall N."/>
        </authorList>
    </citation>
    <scope>NUCLEOTIDE SEQUENCE [LARGE SCALE GENOMIC DNA]</scope>
    <source>
        <strain evidence="3">ATCC 19567 / DSM 133 / F</strain>
    </source>
</reference>
<dbReference type="OrthoDB" id="8607203at2"/>
<dbReference type="RefSeq" id="WP_082416857.1">
    <property type="nucleotide sequence ID" value="NZ_AP014854.2"/>
</dbReference>
<dbReference type="EMBL" id="LN907867">
    <property type="protein sequence ID" value="CUU42170.1"/>
    <property type="molecule type" value="Genomic_DNA"/>
</dbReference>
<sequence>MALDTFNPPVAPAVDGAPRERTARVTTASFGDGYSQRAPSGLNSVATSINVRWPPMTIGQAQTIDAFLTSKKGVTPFWWTAPGDTAARKWTCGTWTVSPHNVALGIIGEMTAIFREVFDL</sequence>
<keyword evidence="3" id="KW-1185">Reference proteome</keyword>
<protein>
    <submittedName>
        <fullName evidence="2">Phage-related protein</fullName>
    </submittedName>
</protein>
<evidence type="ECO:0000313" key="3">
    <source>
        <dbReference type="Proteomes" id="UP000065734"/>
    </source>
</evidence>
<organism evidence="2 3">
    <name type="scientific">Blastochloris viridis</name>
    <name type="common">Rhodopseudomonas viridis</name>
    <dbReference type="NCBI Taxonomy" id="1079"/>
    <lineage>
        <taxon>Bacteria</taxon>
        <taxon>Pseudomonadati</taxon>
        <taxon>Pseudomonadota</taxon>
        <taxon>Alphaproteobacteria</taxon>
        <taxon>Hyphomicrobiales</taxon>
        <taxon>Blastochloridaceae</taxon>
        <taxon>Blastochloris</taxon>
    </lineage>
</organism>
<dbReference type="STRING" id="1079.BVIR_1732"/>
<evidence type="ECO:0000313" key="2">
    <source>
        <dbReference type="EMBL" id="CUU42170.1"/>
    </source>
</evidence>
<accession>A0A0P0J048</accession>
<dbReference type="Pfam" id="PF05939">
    <property type="entry name" value="Phage_min_tail"/>
    <property type="match status" value="1"/>
</dbReference>
<dbReference type="Proteomes" id="UP000065734">
    <property type="component" value="Chromosome I"/>
</dbReference>